<name>A0AAE0XGL8_9PEZI</name>
<reference evidence="2" key="1">
    <citation type="journal article" date="2023" name="Mol. Phylogenet. Evol.">
        <title>Genome-scale phylogeny and comparative genomics of the fungal order Sordariales.</title>
        <authorList>
            <person name="Hensen N."/>
            <person name="Bonometti L."/>
            <person name="Westerberg I."/>
            <person name="Brannstrom I.O."/>
            <person name="Guillou S."/>
            <person name="Cros-Aarteil S."/>
            <person name="Calhoun S."/>
            <person name="Haridas S."/>
            <person name="Kuo A."/>
            <person name="Mondo S."/>
            <person name="Pangilinan J."/>
            <person name="Riley R."/>
            <person name="LaButti K."/>
            <person name="Andreopoulos B."/>
            <person name="Lipzen A."/>
            <person name="Chen C."/>
            <person name="Yan M."/>
            <person name="Daum C."/>
            <person name="Ng V."/>
            <person name="Clum A."/>
            <person name="Steindorff A."/>
            <person name="Ohm R.A."/>
            <person name="Martin F."/>
            <person name="Silar P."/>
            <person name="Natvig D.O."/>
            <person name="Lalanne C."/>
            <person name="Gautier V."/>
            <person name="Ament-Velasquez S.L."/>
            <person name="Kruys A."/>
            <person name="Hutchinson M.I."/>
            <person name="Powell A.J."/>
            <person name="Barry K."/>
            <person name="Miller A.N."/>
            <person name="Grigoriev I.V."/>
            <person name="Debuchy R."/>
            <person name="Gladieux P."/>
            <person name="Hiltunen Thoren M."/>
            <person name="Johannesson H."/>
        </authorList>
    </citation>
    <scope>NUCLEOTIDE SEQUENCE</scope>
    <source>
        <strain evidence="2">CBS 314.62</strain>
    </source>
</reference>
<protein>
    <submittedName>
        <fullName evidence="2">Uncharacterized protein</fullName>
    </submittedName>
</protein>
<feature type="region of interest" description="Disordered" evidence="1">
    <location>
        <begin position="1"/>
        <end position="32"/>
    </location>
</feature>
<gene>
    <name evidence="2" type="ORF">B0T22DRAFT_436099</name>
</gene>
<dbReference type="EMBL" id="JAULSO010000001">
    <property type="protein sequence ID" value="KAK3692871.1"/>
    <property type="molecule type" value="Genomic_DNA"/>
</dbReference>
<accession>A0AAE0XGL8</accession>
<sequence length="391" mass="45494">MAVPQTYDPDTYDPNKRMPWTPEPEPYDPETYAAWGRKNFGQEWDDQRTKMLQERNIYMHLDPVYLERQRALRLLEHEVEGRPFKPGGRAGWMHDQGWRRLWARLSKGLPSAEQDSDSPPPDDSESDLRGFNTRFRYTEERYQFERISLRENLIDRARKKHEDEEGDRRREKELDEIRKIRYVPGTLGDSAEYHFRMRIDAKDRAVVANARYFAKQMISPPDQARHQQEMNQRLIKWCVLGGRREEFADEYGFPEKPASTDGYAGDGVVPLQPQASRPQQRHEEATAQPPTRRRPSGPDVLEALGDNTRIVPPHRRQRKRYEKERASRRLAKQPPEFAPSSTVKASRPDPRSKRLSKKPTAIAVKGAKPQGITKSRHAGIEKAVQNGRPKG</sequence>
<evidence type="ECO:0000256" key="1">
    <source>
        <dbReference type="SAM" id="MobiDB-lite"/>
    </source>
</evidence>
<feature type="compositionally biased region" description="Acidic residues" evidence="1">
    <location>
        <begin position="114"/>
        <end position="125"/>
    </location>
</feature>
<feature type="region of interest" description="Disordered" evidence="1">
    <location>
        <begin position="109"/>
        <end position="130"/>
    </location>
</feature>
<evidence type="ECO:0000313" key="2">
    <source>
        <dbReference type="EMBL" id="KAK3692871.1"/>
    </source>
</evidence>
<feature type="region of interest" description="Disordered" evidence="1">
    <location>
        <begin position="252"/>
        <end position="391"/>
    </location>
</feature>
<evidence type="ECO:0000313" key="3">
    <source>
        <dbReference type="Proteomes" id="UP001270362"/>
    </source>
</evidence>
<dbReference type="Proteomes" id="UP001270362">
    <property type="component" value="Unassembled WGS sequence"/>
</dbReference>
<organism evidence="2 3">
    <name type="scientific">Podospora appendiculata</name>
    <dbReference type="NCBI Taxonomy" id="314037"/>
    <lineage>
        <taxon>Eukaryota</taxon>
        <taxon>Fungi</taxon>
        <taxon>Dikarya</taxon>
        <taxon>Ascomycota</taxon>
        <taxon>Pezizomycotina</taxon>
        <taxon>Sordariomycetes</taxon>
        <taxon>Sordariomycetidae</taxon>
        <taxon>Sordariales</taxon>
        <taxon>Podosporaceae</taxon>
        <taxon>Podospora</taxon>
    </lineage>
</organism>
<proteinExistence type="predicted"/>
<dbReference type="AlphaFoldDB" id="A0AAE0XGL8"/>
<reference evidence="2" key="2">
    <citation type="submission" date="2023-06" db="EMBL/GenBank/DDBJ databases">
        <authorList>
            <consortium name="Lawrence Berkeley National Laboratory"/>
            <person name="Haridas S."/>
            <person name="Hensen N."/>
            <person name="Bonometti L."/>
            <person name="Westerberg I."/>
            <person name="Brannstrom I.O."/>
            <person name="Guillou S."/>
            <person name="Cros-Aarteil S."/>
            <person name="Calhoun S."/>
            <person name="Kuo A."/>
            <person name="Mondo S."/>
            <person name="Pangilinan J."/>
            <person name="Riley R."/>
            <person name="Labutti K."/>
            <person name="Andreopoulos B."/>
            <person name="Lipzen A."/>
            <person name="Chen C."/>
            <person name="Yanf M."/>
            <person name="Daum C."/>
            <person name="Ng V."/>
            <person name="Clum A."/>
            <person name="Steindorff A."/>
            <person name="Ohm R."/>
            <person name="Martin F."/>
            <person name="Silar P."/>
            <person name="Natvig D."/>
            <person name="Lalanne C."/>
            <person name="Gautier V."/>
            <person name="Ament-Velasquez S.L."/>
            <person name="Kruys A."/>
            <person name="Hutchinson M.I."/>
            <person name="Powell A.J."/>
            <person name="Barry K."/>
            <person name="Miller A.N."/>
            <person name="Grigoriev I.V."/>
            <person name="Debuchy R."/>
            <person name="Gladieux P."/>
            <person name="Thoren M.H."/>
            <person name="Johannesson H."/>
        </authorList>
    </citation>
    <scope>NUCLEOTIDE SEQUENCE</scope>
    <source>
        <strain evidence="2">CBS 314.62</strain>
    </source>
</reference>
<keyword evidence="3" id="KW-1185">Reference proteome</keyword>
<comment type="caution">
    <text evidence="2">The sequence shown here is derived from an EMBL/GenBank/DDBJ whole genome shotgun (WGS) entry which is preliminary data.</text>
</comment>